<protein>
    <submittedName>
        <fullName evidence="5">PAS domain S-box-containing protein</fullName>
    </submittedName>
</protein>
<reference evidence="5 6" key="1">
    <citation type="submission" date="2016-10" db="EMBL/GenBank/DDBJ databases">
        <authorList>
            <person name="de Groot N.N."/>
        </authorList>
    </citation>
    <scope>NUCLEOTIDE SEQUENCE [LARGE SCALE GENOMIC DNA]</scope>
    <source>
        <strain evidence="5 6">DSM 25294</strain>
    </source>
</reference>
<accession>A0A1G9KMT6</accession>
<name>A0A1G9KMT6_9RHOB</name>
<evidence type="ECO:0000256" key="3">
    <source>
        <dbReference type="ARBA" id="ARBA00022991"/>
    </source>
</evidence>
<dbReference type="PANTHER" id="PTHR47429:SF2">
    <property type="entry name" value="PROTEIN TWIN LOV 1"/>
    <property type="match status" value="1"/>
</dbReference>
<evidence type="ECO:0000313" key="5">
    <source>
        <dbReference type="EMBL" id="SDL50969.1"/>
    </source>
</evidence>
<feature type="domain" description="PAS" evidence="4">
    <location>
        <begin position="21"/>
        <end position="96"/>
    </location>
</feature>
<dbReference type="OrthoDB" id="489241at2"/>
<evidence type="ECO:0000259" key="4">
    <source>
        <dbReference type="PROSITE" id="PS50112"/>
    </source>
</evidence>
<dbReference type="InterPro" id="IPR035965">
    <property type="entry name" value="PAS-like_dom_sf"/>
</dbReference>
<dbReference type="Gene3D" id="3.30.450.20">
    <property type="entry name" value="PAS domain"/>
    <property type="match status" value="1"/>
</dbReference>
<sequence length="139" mass="15721">MQPIVFFPLPQEMSVSDPVPSEDDLIAILESDEREMSVVITNPALPDNPMIYISEEFEDQTGYAPEEVLGLNCRFLQGPDTNPNAIEAIRAALKARTTFTIDILNYRKTGEPFMNRLRIRPLFDDEGKLLYYVGAQNPV</sequence>
<keyword evidence="3" id="KW-0157">Chromophore</keyword>
<dbReference type="CDD" id="cd00130">
    <property type="entry name" value="PAS"/>
    <property type="match status" value="1"/>
</dbReference>
<keyword evidence="6" id="KW-1185">Reference proteome</keyword>
<dbReference type="Pfam" id="PF13426">
    <property type="entry name" value="PAS_9"/>
    <property type="match status" value="1"/>
</dbReference>
<dbReference type="PANTHER" id="PTHR47429">
    <property type="entry name" value="PROTEIN TWIN LOV 1"/>
    <property type="match status" value="1"/>
</dbReference>
<proteinExistence type="predicted"/>
<dbReference type="AlphaFoldDB" id="A0A1G9KMT6"/>
<evidence type="ECO:0000313" key="6">
    <source>
        <dbReference type="Proteomes" id="UP000199382"/>
    </source>
</evidence>
<organism evidence="5 6">
    <name type="scientific">Aliiruegeria lutimaris</name>
    <dbReference type="NCBI Taxonomy" id="571298"/>
    <lineage>
        <taxon>Bacteria</taxon>
        <taxon>Pseudomonadati</taxon>
        <taxon>Pseudomonadota</taxon>
        <taxon>Alphaproteobacteria</taxon>
        <taxon>Rhodobacterales</taxon>
        <taxon>Roseobacteraceae</taxon>
        <taxon>Aliiruegeria</taxon>
    </lineage>
</organism>
<dbReference type="EMBL" id="FNEK01000090">
    <property type="protein sequence ID" value="SDL50969.1"/>
    <property type="molecule type" value="Genomic_DNA"/>
</dbReference>
<keyword evidence="1" id="KW-0285">Flavoprotein</keyword>
<gene>
    <name evidence="5" type="ORF">SAMN04488026_109010</name>
</gene>
<keyword evidence="2" id="KW-0288">FMN</keyword>
<dbReference type="PROSITE" id="PS50112">
    <property type="entry name" value="PAS"/>
    <property type="match status" value="1"/>
</dbReference>
<evidence type="ECO:0000256" key="2">
    <source>
        <dbReference type="ARBA" id="ARBA00022643"/>
    </source>
</evidence>
<dbReference type="SUPFAM" id="SSF55785">
    <property type="entry name" value="PYP-like sensor domain (PAS domain)"/>
    <property type="match status" value="1"/>
</dbReference>
<dbReference type="Proteomes" id="UP000199382">
    <property type="component" value="Unassembled WGS sequence"/>
</dbReference>
<dbReference type="InterPro" id="IPR000014">
    <property type="entry name" value="PAS"/>
</dbReference>
<dbReference type="STRING" id="571298.SAMN04488026_109010"/>
<dbReference type="NCBIfam" id="TIGR00229">
    <property type="entry name" value="sensory_box"/>
    <property type="match status" value="1"/>
</dbReference>
<evidence type="ECO:0000256" key="1">
    <source>
        <dbReference type="ARBA" id="ARBA00022630"/>
    </source>
</evidence>